<reference evidence="6 7" key="1">
    <citation type="submission" date="2024-07" db="EMBL/GenBank/DDBJ databases">
        <title>Marimonas sp.nov., isolated from tidal-flat sediment.</title>
        <authorList>
            <person name="Jayan J.N."/>
            <person name="Lee S.S."/>
        </authorList>
    </citation>
    <scope>NUCLEOTIDE SEQUENCE [LARGE SCALE GENOMIC DNA]</scope>
    <source>
        <strain evidence="6 7">MJW-29</strain>
    </source>
</reference>
<comment type="catalytic activity">
    <reaction evidence="3">
        <text>N(6)-acetyl-L-lysyl-[protein] + NAD(+) + H2O = 2''-O-acetyl-ADP-D-ribose + nicotinamide + L-lysyl-[protein]</text>
        <dbReference type="Rhea" id="RHEA:43636"/>
        <dbReference type="Rhea" id="RHEA-COMP:9752"/>
        <dbReference type="Rhea" id="RHEA-COMP:10731"/>
        <dbReference type="ChEBI" id="CHEBI:15377"/>
        <dbReference type="ChEBI" id="CHEBI:17154"/>
        <dbReference type="ChEBI" id="CHEBI:29969"/>
        <dbReference type="ChEBI" id="CHEBI:57540"/>
        <dbReference type="ChEBI" id="CHEBI:61930"/>
        <dbReference type="ChEBI" id="CHEBI:83767"/>
        <dbReference type="EC" id="2.3.1.286"/>
    </reaction>
</comment>
<keyword evidence="1 6" id="KW-0808">Transferase</keyword>
<feature type="binding site" evidence="3">
    <location>
        <position position="53"/>
    </location>
    <ligand>
        <name>substrate</name>
    </ligand>
</feature>
<feature type="binding site" evidence="3">
    <location>
        <position position="216"/>
    </location>
    <ligand>
        <name>NAD(+)</name>
        <dbReference type="ChEBI" id="CHEBI:57540"/>
    </ligand>
</feature>
<evidence type="ECO:0000259" key="5">
    <source>
        <dbReference type="PROSITE" id="PS50305"/>
    </source>
</evidence>
<comment type="function">
    <text evidence="3">NAD-dependent lysine deacetylase and desuccinylase that specifically removes acetyl and succinyl groups on target proteins. Modulates the activities of several proteins which are inactive in their acylated form.</text>
</comment>
<sequence>MDKIVILTGAGISAESGIETFRADDGLWAKHRVEDVATPEGFMRDPELVVNFYNARRAQAASVEPNAAHRALARLEEEHAGEVVVITQNVDDLHERGGTRNLYHMHGHLKGALCYACEHRWEAPMVMAPGDSCPACEAPAARPDIVWFGEMPYEMDRLFAHLAEADLFASIGTSGNVYPAAGFVAEARRAGAHTIEFNLERSAIGNQFAEHRIGPASRTVSDWVDELLTR</sequence>
<feature type="binding site" evidence="3 4">
    <location>
        <position position="133"/>
    </location>
    <ligand>
        <name>Zn(2+)</name>
        <dbReference type="ChEBI" id="CHEBI:29105"/>
    </ligand>
</feature>
<feature type="binding site" evidence="3">
    <location>
        <begin position="172"/>
        <end position="174"/>
    </location>
    <ligand>
        <name>NAD(+)</name>
        <dbReference type="ChEBI" id="CHEBI:57540"/>
    </ligand>
</feature>
<dbReference type="RefSeq" id="WP_367877247.1">
    <property type="nucleotide sequence ID" value="NZ_JBFNXX010000005.1"/>
</dbReference>
<feature type="domain" description="Deacetylase sirtuin-type" evidence="5">
    <location>
        <begin position="1"/>
        <end position="230"/>
    </location>
</feature>
<keyword evidence="3" id="KW-0963">Cytoplasm</keyword>
<name>A0ABV3RKN5_9RHOB</name>
<evidence type="ECO:0000313" key="6">
    <source>
        <dbReference type="EMBL" id="MEW9919540.1"/>
    </source>
</evidence>
<keyword evidence="3 4" id="KW-0862">Zinc</keyword>
<gene>
    <name evidence="3" type="primary">cobB</name>
    <name evidence="6" type="ORF">AB2B41_08000</name>
</gene>
<comment type="domain">
    <text evidence="3">2 residues (Tyr-53 and Arg-56) present in a large hydrophobic pocket are probably involved in substrate specificity. They are important for desuccinylation activity, but dispensable for deacetylation activity.</text>
</comment>
<dbReference type="InterPro" id="IPR027546">
    <property type="entry name" value="Sirtuin_class_III"/>
</dbReference>
<dbReference type="InterPro" id="IPR026591">
    <property type="entry name" value="Sirtuin_cat_small_dom_sf"/>
</dbReference>
<dbReference type="Proteomes" id="UP001556098">
    <property type="component" value="Unassembled WGS sequence"/>
</dbReference>
<evidence type="ECO:0000256" key="1">
    <source>
        <dbReference type="ARBA" id="ARBA00022679"/>
    </source>
</evidence>
<dbReference type="InterPro" id="IPR026590">
    <property type="entry name" value="Ssirtuin_cat_dom"/>
</dbReference>
<evidence type="ECO:0000256" key="2">
    <source>
        <dbReference type="ARBA" id="ARBA00023027"/>
    </source>
</evidence>
<feature type="active site" description="Proton acceptor" evidence="3 4">
    <location>
        <position position="106"/>
    </location>
</feature>
<evidence type="ECO:0000313" key="7">
    <source>
        <dbReference type="Proteomes" id="UP001556098"/>
    </source>
</evidence>
<dbReference type="Pfam" id="PF02146">
    <property type="entry name" value="SIR2"/>
    <property type="match status" value="1"/>
</dbReference>
<comment type="similarity">
    <text evidence="3">Belongs to the sirtuin family. Class III subfamily.</text>
</comment>
<dbReference type="PANTHER" id="PTHR11085:SF4">
    <property type="entry name" value="NAD-DEPENDENT PROTEIN DEACYLASE"/>
    <property type="match status" value="1"/>
</dbReference>
<evidence type="ECO:0000256" key="3">
    <source>
        <dbReference type="HAMAP-Rule" id="MF_01121"/>
    </source>
</evidence>
<dbReference type="PROSITE" id="PS50305">
    <property type="entry name" value="SIRTUIN"/>
    <property type="match status" value="1"/>
</dbReference>
<feature type="binding site" evidence="3 4">
    <location>
        <position position="136"/>
    </location>
    <ligand>
        <name>Zn(2+)</name>
        <dbReference type="ChEBI" id="CHEBI:29105"/>
    </ligand>
</feature>
<dbReference type="InterPro" id="IPR050134">
    <property type="entry name" value="NAD-dep_sirtuin_deacylases"/>
</dbReference>
<dbReference type="PANTHER" id="PTHR11085">
    <property type="entry name" value="NAD-DEPENDENT PROTEIN DEACYLASE SIRTUIN-5, MITOCHONDRIAL-RELATED"/>
    <property type="match status" value="1"/>
</dbReference>
<comment type="cofactor">
    <cofactor evidence="3">
        <name>Zn(2+)</name>
        <dbReference type="ChEBI" id="CHEBI:29105"/>
    </cofactor>
    <text evidence="3">Binds 1 zinc ion per subunit.</text>
</comment>
<protein>
    <recommendedName>
        <fullName evidence="3">NAD-dependent protein deacylase</fullName>
        <ecNumber evidence="3">2.3.1.286</ecNumber>
    </recommendedName>
    <alternativeName>
        <fullName evidence="3">Regulatory protein SIR2 homolog</fullName>
    </alternativeName>
</protein>
<dbReference type="InterPro" id="IPR003000">
    <property type="entry name" value="Sirtuin"/>
</dbReference>
<keyword evidence="7" id="KW-1185">Reference proteome</keyword>
<keyword evidence="3 4" id="KW-0479">Metal-binding</keyword>
<dbReference type="SUPFAM" id="SSF52467">
    <property type="entry name" value="DHS-like NAD/FAD-binding domain"/>
    <property type="match status" value="1"/>
</dbReference>
<dbReference type="CDD" id="cd01412">
    <property type="entry name" value="SIRT5_Af1_CobB"/>
    <property type="match status" value="1"/>
</dbReference>
<proteinExistence type="inferred from homology"/>
<accession>A0ABV3RKN5</accession>
<keyword evidence="6" id="KW-0012">Acyltransferase</keyword>
<dbReference type="EC" id="2.3.1.286" evidence="3"/>
<dbReference type="InterPro" id="IPR029035">
    <property type="entry name" value="DHS-like_NAD/FAD-binding_dom"/>
</dbReference>
<comment type="subcellular location">
    <subcellularLocation>
        <location evidence="3">Cytoplasm</location>
    </subcellularLocation>
</comment>
<feature type="binding site" evidence="3">
    <location>
        <position position="56"/>
    </location>
    <ligand>
        <name>substrate</name>
    </ligand>
</feature>
<dbReference type="EMBL" id="JBFNXX010000005">
    <property type="protein sequence ID" value="MEW9919540.1"/>
    <property type="molecule type" value="Genomic_DNA"/>
</dbReference>
<feature type="binding site" evidence="3">
    <location>
        <begin position="9"/>
        <end position="28"/>
    </location>
    <ligand>
        <name>NAD(+)</name>
        <dbReference type="ChEBI" id="CHEBI:57540"/>
    </ligand>
</feature>
<organism evidence="6 7">
    <name type="scientific">Sulfitobacter sediminis</name>
    <dbReference type="NCBI Taxonomy" id="3234186"/>
    <lineage>
        <taxon>Bacteria</taxon>
        <taxon>Pseudomonadati</taxon>
        <taxon>Pseudomonadota</taxon>
        <taxon>Alphaproteobacteria</taxon>
        <taxon>Rhodobacterales</taxon>
        <taxon>Roseobacteraceae</taxon>
        <taxon>Sulfitobacter</taxon>
    </lineage>
</organism>
<dbReference type="Gene3D" id="3.40.50.1220">
    <property type="entry name" value="TPP-binding domain"/>
    <property type="match status" value="1"/>
</dbReference>
<evidence type="ECO:0000256" key="4">
    <source>
        <dbReference type="PROSITE-ProRule" id="PRU00236"/>
    </source>
</evidence>
<feature type="binding site" evidence="3">
    <location>
        <begin position="88"/>
        <end position="91"/>
    </location>
    <ligand>
        <name>NAD(+)</name>
        <dbReference type="ChEBI" id="CHEBI:57540"/>
    </ligand>
</feature>
<comment type="caution">
    <text evidence="6">The sequence shown here is derived from an EMBL/GenBank/DDBJ whole genome shotgun (WGS) entry which is preliminary data.</text>
</comment>
<feature type="binding site" evidence="3 4">
    <location>
        <position position="114"/>
    </location>
    <ligand>
        <name>Zn(2+)</name>
        <dbReference type="ChEBI" id="CHEBI:29105"/>
    </ligand>
</feature>
<comment type="catalytic activity">
    <reaction evidence="3">
        <text>N(6)-succinyl-L-lysyl-[protein] + NAD(+) + H2O = 2''-O-succinyl-ADP-D-ribose + nicotinamide + L-lysyl-[protein]</text>
        <dbReference type="Rhea" id="RHEA:47668"/>
        <dbReference type="Rhea" id="RHEA-COMP:9752"/>
        <dbReference type="Rhea" id="RHEA-COMP:11877"/>
        <dbReference type="ChEBI" id="CHEBI:15377"/>
        <dbReference type="ChEBI" id="CHEBI:17154"/>
        <dbReference type="ChEBI" id="CHEBI:29969"/>
        <dbReference type="ChEBI" id="CHEBI:57540"/>
        <dbReference type="ChEBI" id="CHEBI:87830"/>
        <dbReference type="ChEBI" id="CHEBI:87832"/>
    </reaction>
</comment>
<dbReference type="GO" id="GO:0034979">
    <property type="term" value="F:NAD-dependent protein lysine deacetylase activity"/>
    <property type="evidence" value="ECO:0007669"/>
    <property type="project" value="UniProtKB-EC"/>
</dbReference>
<feature type="binding site" evidence="3">
    <location>
        <begin position="198"/>
        <end position="200"/>
    </location>
    <ligand>
        <name>NAD(+)</name>
        <dbReference type="ChEBI" id="CHEBI:57540"/>
    </ligand>
</feature>
<keyword evidence="2 3" id="KW-0520">NAD</keyword>
<dbReference type="HAMAP" id="MF_01121">
    <property type="entry name" value="Sirtuin_ClassIII"/>
    <property type="match status" value="1"/>
</dbReference>
<dbReference type="Gene3D" id="3.30.1600.10">
    <property type="entry name" value="SIR2/SIRT2 'Small Domain"/>
    <property type="match status" value="1"/>
</dbReference>
<feature type="binding site" evidence="3 4">
    <location>
        <position position="117"/>
    </location>
    <ligand>
        <name>Zn(2+)</name>
        <dbReference type="ChEBI" id="CHEBI:29105"/>
    </ligand>
</feature>